<feature type="compositionally biased region" description="Basic and acidic residues" evidence="1">
    <location>
        <begin position="355"/>
        <end position="377"/>
    </location>
</feature>
<dbReference type="EMBL" id="OU015566">
    <property type="protein sequence ID" value="CAG5104580.1"/>
    <property type="molecule type" value="Genomic_DNA"/>
</dbReference>
<dbReference type="Proteomes" id="UP001158576">
    <property type="component" value="Chromosome 1"/>
</dbReference>
<feature type="region of interest" description="Disordered" evidence="1">
    <location>
        <begin position="249"/>
        <end position="270"/>
    </location>
</feature>
<sequence length="383" mass="43870">MTSEMPIFDQKIEILYVKRKSKQVERFQSEITPTKTRKTPKKPANFEGRGIGLAVSKMEGVCSRIDMEAEMELKTVYYVFYLRRRVAKADVKDKLKAFNGWPFSAASKQYAKALENLLNLTTPCIQWVMNIIGLTIHANDQKEHLIQRLAEWCLRPIDNGDFFIPVADPMPFMENDHRKAPKLEFEEDNMLEVGRGENGAPVILSNTIAGEFDLNRNGYSRVPHISHTPSSPSFAAPYTPRAVPMPVTTTPNINRPLVSPENPRLPPKKRIRNRHTPAETVDLTDEHIPTEEEVIAVIRDVLTVENSKKLTLPYIRMMICRRYPDFNIDSDAQRSWIKELVLDQLQLKKAEERAAKEAAKRAADAAEKEEQKNEHFYGAELQE</sequence>
<organism evidence="2 3">
    <name type="scientific">Oikopleura dioica</name>
    <name type="common">Tunicate</name>
    <dbReference type="NCBI Taxonomy" id="34765"/>
    <lineage>
        <taxon>Eukaryota</taxon>
        <taxon>Metazoa</taxon>
        <taxon>Chordata</taxon>
        <taxon>Tunicata</taxon>
        <taxon>Appendicularia</taxon>
        <taxon>Copelata</taxon>
        <taxon>Oikopleuridae</taxon>
        <taxon>Oikopleura</taxon>
    </lineage>
</organism>
<feature type="region of interest" description="Disordered" evidence="1">
    <location>
        <begin position="355"/>
        <end position="383"/>
    </location>
</feature>
<protein>
    <submittedName>
        <fullName evidence="2">Oidioi.mRNA.OKI2018_I69.chr1.g1356.t1.cds</fullName>
    </submittedName>
</protein>
<reference evidence="2 3" key="1">
    <citation type="submission" date="2021-04" db="EMBL/GenBank/DDBJ databases">
        <authorList>
            <person name="Bliznina A."/>
        </authorList>
    </citation>
    <scope>NUCLEOTIDE SEQUENCE [LARGE SCALE GENOMIC DNA]</scope>
</reference>
<accession>A0ABN7SSW1</accession>
<proteinExistence type="predicted"/>
<keyword evidence="3" id="KW-1185">Reference proteome</keyword>
<name>A0ABN7SSW1_OIKDI</name>
<evidence type="ECO:0000313" key="3">
    <source>
        <dbReference type="Proteomes" id="UP001158576"/>
    </source>
</evidence>
<gene>
    <name evidence="2" type="ORF">OKIOD_LOCUS10121</name>
</gene>
<evidence type="ECO:0000313" key="2">
    <source>
        <dbReference type="EMBL" id="CAG5104580.1"/>
    </source>
</evidence>
<evidence type="ECO:0000256" key="1">
    <source>
        <dbReference type="SAM" id="MobiDB-lite"/>
    </source>
</evidence>